<accession>A0A9X3PMF6</accession>
<proteinExistence type="predicted"/>
<dbReference type="Proteomes" id="UP001183604">
    <property type="component" value="Unassembled WGS sequence"/>
</dbReference>
<evidence type="ECO:0000313" key="5">
    <source>
        <dbReference type="Proteomes" id="UP001145799"/>
    </source>
</evidence>
<evidence type="ECO:0000256" key="1">
    <source>
        <dbReference type="SAM" id="MobiDB-lite"/>
    </source>
</evidence>
<keyword evidence="2" id="KW-0812">Transmembrane</keyword>
<feature type="region of interest" description="Disordered" evidence="1">
    <location>
        <begin position="253"/>
        <end position="272"/>
    </location>
</feature>
<dbReference type="NCBIfam" id="NF033634">
    <property type="entry name" value="SLATT_1"/>
    <property type="match status" value="1"/>
</dbReference>
<feature type="transmembrane region" description="Helical" evidence="2">
    <location>
        <begin position="152"/>
        <end position="172"/>
    </location>
</feature>
<keyword evidence="2" id="KW-0472">Membrane</keyword>
<feature type="transmembrane region" description="Helical" evidence="2">
    <location>
        <begin position="178"/>
        <end position="199"/>
    </location>
</feature>
<dbReference type="EMBL" id="JAPZVQ010000008">
    <property type="protein sequence ID" value="MDA1386253.1"/>
    <property type="molecule type" value="Genomic_DNA"/>
</dbReference>
<dbReference type="AlphaFoldDB" id="A0A9X3PMF6"/>
<evidence type="ECO:0000313" key="4">
    <source>
        <dbReference type="EMBL" id="MDR7338274.1"/>
    </source>
</evidence>
<protein>
    <submittedName>
        <fullName evidence="3">DUF4231 domain-containing protein</fullName>
    </submittedName>
</protein>
<reference evidence="3" key="1">
    <citation type="submission" date="2022-12" db="EMBL/GenBank/DDBJ databases">
        <title>Gycomyces niveus sp.nov., a novel actinomycete isolated from soil in Shouguang.</title>
        <authorList>
            <person name="Yang X."/>
        </authorList>
    </citation>
    <scope>NUCLEOTIDE SEQUENCE</scope>
    <source>
        <strain evidence="3">DSM 44724</strain>
    </source>
</reference>
<feature type="transmembrane region" description="Helical" evidence="2">
    <location>
        <begin position="67"/>
        <end position="87"/>
    </location>
</feature>
<evidence type="ECO:0000313" key="6">
    <source>
        <dbReference type="Proteomes" id="UP001183604"/>
    </source>
</evidence>
<name>A0A9X3PMF6_9ACTN</name>
<organism evidence="3 5">
    <name type="scientific">Glycomyces lechevalierae</name>
    <dbReference type="NCBI Taxonomy" id="256034"/>
    <lineage>
        <taxon>Bacteria</taxon>
        <taxon>Bacillati</taxon>
        <taxon>Actinomycetota</taxon>
        <taxon>Actinomycetes</taxon>
        <taxon>Glycomycetales</taxon>
        <taxon>Glycomycetaceae</taxon>
        <taxon>Glycomyces</taxon>
    </lineage>
</organism>
<dbReference type="Pfam" id="PF14015">
    <property type="entry name" value="DUF4231"/>
    <property type="match status" value="1"/>
</dbReference>
<dbReference type="RefSeq" id="WP_270122719.1">
    <property type="nucleotide sequence ID" value="NZ_BAAAOM010000005.1"/>
</dbReference>
<dbReference type="InterPro" id="IPR025325">
    <property type="entry name" value="DUF4231"/>
</dbReference>
<dbReference type="EMBL" id="JAVDYD010000001">
    <property type="protein sequence ID" value="MDR7338274.1"/>
    <property type="molecule type" value="Genomic_DNA"/>
</dbReference>
<keyword evidence="2" id="KW-1133">Transmembrane helix</keyword>
<comment type="caution">
    <text evidence="3">The sequence shown here is derived from an EMBL/GenBank/DDBJ whole genome shotgun (WGS) entry which is preliminary data.</text>
</comment>
<reference evidence="4 6" key="2">
    <citation type="submission" date="2023-07" db="EMBL/GenBank/DDBJ databases">
        <title>Sequencing the genomes of 1000 actinobacteria strains.</title>
        <authorList>
            <person name="Klenk H.-P."/>
        </authorList>
    </citation>
    <scope>NUCLEOTIDE SEQUENCE [LARGE SCALE GENOMIC DNA]</scope>
    <source>
        <strain evidence="4 6">DSM 44724</strain>
    </source>
</reference>
<sequence length="272" mass="30636">MSLEIPAQSDEALRNNSKDIALEESKNRTLRAQRLMKVIWLSSSLVVALFLGWSMFVGIWTNYREPFSIIGFLAAVGSTGAAAYFIFTRQSELAQHDNQLVHLYTQRAHLAAKNALNHEESLRIYRINARSAMDRYREQATQSRKIGNTLQWLIIVGAVIAASSTSASAATISDTNWFKWVAAAMSMVVAIASAATGFFKFRERGIAKQQTADSIARESQAMELGLHDYRGKSDVERLTLFAERVEEIVEEQRKRELQLEESSGEEKNREAR</sequence>
<evidence type="ECO:0000256" key="2">
    <source>
        <dbReference type="SAM" id="Phobius"/>
    </source>
</evidence>
<gene>
    <name evidence="4" type="ORF">J2S69_001993</name>
    <name evidence="3" type="ORF">O2L01_14755</name>
</gene>
<evidence type="ECO:0000313" key="3">
    <source>
        <dbReference type="EMBL" id="MDA1386253.1"/>
    </source>
</evidence>
<keyword evidence="6" id="KW-1185">Reference proteome</keyword>
<feature type="transmembrane region" description="Helical" evidence="2">
    <location>
        <begin position="38"/>
        <end position="61"/>
    </location>
</feature>
<dbReference type="Proteomes" id="UP001145799">
    <property type="component" value="Unassembled WGS sequence"/>
</dbReference>